<gene>
    <name evidence="2" type="ORF">BJY01DRAFT_241473</name>
</gene>
<evidence type="ECO:0000259" key="1">
    <source>
        <dbReference type="Pfam" id="PF22936"/>
    </source>
</evidence>
<evidence type="ECO:0000313" key="3">
    <source>
        <dbReference type="Proteomes" id="UP001610446"/>
    </source>
</evidence>
<reference evidence="2 3" key="1">
    <citation type="submission" date="2024-07" db="EMBL/GenBank/DDBJ databases">
        <title>Section-level genome sequencing and comparative genomics of Aspergillus sections Usti and Cavernicolus.</title>
        <authorList>
            <consortium name="Lawrence Berkeley National Laboratory"/>
            <person name="Nybo J.L."/>
            <person name="Vesth T.C."/>
            <person name="Theobald S."/>
            <person name="Frisvad J.C."/>
            <person name="Larsen T.O."/>
            <person name="Kjaerboelling I."/>
            <person name="Rothschild-Mancinelli K."/>
            <person name="Lyhne E.K."/>
            <person name="Kogle M.E."/>
            <person name="Barry K."/>
            <person name="Clum A."/>
            <person name="Na H."/>
            <person name="Ledsgaard L."/>
            <person name="Lin J."/>
            <person name="Lipzen A."/>
            <person name="Kuo A."/>
            <person name="Riley R."/>
            <person name="Mondo S."/>
            <person name="Labutti K."/>
            <person name="Haridas S."/>
            <person name="Pangalinan J."/>
            <person name="Salamov A.A."/>
            <person name="Simmons B.A."/>
            <person name="Magnuson J.K."/>
            <person name="Chen J."/>
            <person name="Drula E."/>
            <person name="Henrissat B."/>
            <person name="Wiebenga A."/>
            <person name="Lubbers R.J."/>
            <person name="Gomes A.C."/>
            <person name="Makela M.R."/>
            <person name="Stajich J."/>
            <person name="Grigoriev I.V."/>
            <person name="Mortensen U.H."/>
            <person name="De Vries R.P."/>
            <person name="Baker S.E."/>
            <person name="Andersen M.R."/>
        </authorList>
    </citation>
    <scope>NUCLEOTIDE SEQUENCE [LARGE SCALE GENOMIC DNA]</scope>
    <source>
        <strain evidence="2 3">CBS 123904</strain>
    </source>
</reference>
<dbReference type="Pfam" id="PF22936">
    <property type="entry name" value="Pol_BBD"/>
    <property type="match status" value="1"/>
</dbReference>
<comment type="caution">
    <text evidence="2">The sequence shown here is derived from an EMBL/GenBank/DDBJ whole genome shotgun (WGS) entry which is preliminary data.</text>
</comment>
<organism evidence="2 3">
    <name type="scientific">Aspergillus pseudoustus</name>
    <dbReference type="NCBI Taxonomy" id="1810923"/>
    <lineage>
        <taxon>Eukaryota</taxon>
        <taxon>Fungi</taxon>
        <taxon>Dikarya</taxon>
        <taxon>Ascomycota</taxon>
        <taxon>Pezizomycotina</taxon>
        <taxon>Eurotiomycetes</taxon>
        <taxon>Eurotiomycetidae</taxon>
        <taxon>Eurotiales</taxon>
        <taxon>Aspergillaceae</taxon>
        <taxon>Aspergillus</taxon>
        <taxon>Aspergillus subgen. Nidulantes</taxon>
    </lineage>
</organism>
<proteinExistence type="predicted"/>
<dbReference type="InterPro" id="IPR054722">
    <property type="entry name" value="PolX-like_BBD"/>
</dbReference>
<dbReference type="PANTHER" id="PTHR40628:SF1">
    <property type="entry name" value="CHROMO DOMAIN-CONTAINING PROTEIN"/>
    <property type="match status" value="1"/>
</dbReference>
<keyword evidence="3" id="KW-1185">Reference proteome</keyword>
<protein>
    <recommendedName>
        <fullName evidence="1">Retrovirus-related Pol polyprotein from transposon TNT 1-94-like beta-barrel domain-containing protein</fullName>
    </recommendedName>
</protein>
<dbReference type="EMBL" id="JBFXLU010000469">
    <property type="protein sequence ID" value="KAL2825866.1"/>
    <property type="molecule type" value="Genomic_DNA"/>
</dbReference>
<feature type="domain" description="Retrovirus-related Pol polyprotein from transposon TNT 1-94-like beta-barrel" evidence="1">
    <location>
        <begin position="30"/>
        <end position="102"/>
    </location>
</feature>
<evidence type="ECO:0000313" key="2">
    <source>
        <dbReference type="EMBL" id="KAL2825866.1"/>
    </source>
</evidence>
<name>A0ABR4IDP6_9EURO</name>
<accession>A0ABR4IDP6</accession>
<dbReference type="Proteomes" id="UP001610446">
    <property type="component" value="Unassembled WGS sequence"/>
</dbReference>
<dbReference type="PANTHER" id="PTHR40628">
    <property type="entry name" value="CHROMO DOMAIN-CONTAINING PROTEIN"/>
    <property type="match status" value="1"/>
</dbReference>
<sequence>MGKKSRASKQKKERGPEGRCWDWMIACGDSHYAKNRASFVAYSRIARRFETTMLSGTVFVEGVGTVELRVRSSPEEGAPTRTLVLENVLHVPNALCNGFAVNVWFQECGGASEPYWYAVPFKDLEKLVLAGDPQGESYLDDGPTLLTGEEGEEDSASAEYITECRFCRL</sequence>